<organism evidence="2 3">
    <name type="scientific">Mesorhizobium huakuii</name>
    <dbReference type="NCBI Taxonomy" id="28104"/>
    <lineage>
        <taxon>Bacteria</taxon>
        <taxon>Pseudomonadati</taxon>
        <taxon>Pseudomonadota</taxon>
        <taxon>Alphaproteobacteria</taxon>
        <taxon>Hyphomicrobiales</taxon>
        <taxon>Phyllobacteriaceae</taxon>
        <taxon>Mesorhizobium</taxon>
    </lineage>
</organism>
<name>A0A7G6T142_9HYPH</name>
<gene>
    <name evidence="2" type="ORF">HB778_30945</name>
</gene>
<evidence type="ECO:0000313" key="3">
    <source>
        <dbReference type="Proteomes" id="UP000515465"/>
    </source>
</evidence>
<sequence length="162" mass="17100">MANLGKLAIAMLGVLAYQNRDKIGDMIRGAGNRNPNDPQGGILDQISKGVSGTALGDILDRFRGAGAGSKVDSWVGTGPNEPIQPSDVEAAIDEDTLTSLSLQTGLSREDLLRRITRDLPEAVNKMTPNGNLPPEPAQGSDETTLLDDVPRWPQAKNSAGDV</sequence>
<dbReference type="Proteomes" id="UP000515465">
    <property type="component" value="Chromosome"/>
</dbReference>
<dbReference type="AlphaFoldDB" id="A0A7G6T142"/>
<dbReference type="SUPFAM" id="SSF140804">
    <property type="entry name" value="YidB-like"/>
    <property type="match status" value="1"/>
</dbReference>
<dbReference type="InterPro" id="IPR027405">
    <property type="entry name" value="YidB-like"/>
</dbReference>
<dbReference type="EMBL" id="CP050296">
    <property type="protein sequence ID" value="QND60474.1"/>
    <property type="molecule type" value="Genomic_DNA"/>
</dbReference>
<reference evidence="2" key="1">
    <citation type="journal article" date="2020" name="Mol. Plant Microbe Interact.">
        <title>Complete genome sequences of four natural Pseudomonas isolates that catabolize a wide range of aromatic compounds relevant to lignin valorization.</title>
        <authorList>
            <person name="Hatmaker E.A."/>
            <person name="Presle G."/>
            <person name="Cannon O."/>
            <person name="Guss A.M."/>
            <person name="Elkins J.G."/>
        </authorList>
    </citation>
    <scope>NUCLEOTIDE SEQUENCE</scope>
    <source>
        <strain evidence="2">583</strain>
    </source>
</reference>
<protein>
    <submittedName>
        <fullName evidence="2">YidB family protein</fullName>
    </submittedName>
</protein>
<accession>A0A7G6T142</accession>
<dbReference type="Pfam" id="PF20159">
    <property type="entry name" value="YidB"/>
    <property type="match status" value="1"/>
</dbReference>
<dbReference type="InterPro" id="IPR045372">
    <property type="entry name" value="YidB"/>
</dbReference>
<proteinExistence type="predicted"/>
<evidence type="ECO:0000256" key="1">
    <source>
        <dbReference type="SAM" id="MobiDB-lite"/>
    </source>
</evidence>
<dbReference type="RefSeq" id="WP_183459413.1">
    <property type="nucleotide sequence ID" value="NZ_CP050296.1"/>
</dbReference>
<dbReference type="Gene3D" id="1.10.10.690">
    <property type="entry name" value="YidB-like"/>
    <property type="match status" value="1"/>
</dbReference>
<feature type="region of interest" description="Disordered" evidence="1">
    <location>
        <begin position="119"/>
        <end position="162"/>
    </location>
</feature>
<evidence type="ECO:0000313" key="2">
    <source>
        <dbReference type="EMBL" id="QND60474.1"/>
    </source>
</evidence>